<dbReference type="GO" id="GO:0016020">
    <property type="term" value="C:membrane"/>
    <property type="evidence" value="ECO:0007669"/>
    <property type="project" value="InterPro"/>
</dbReference>
<dbReference type="Proteomes" id="UP000004550">
    <property type="component" value="Chromosome"/>
</dbReference>
<feature type="transmembrane region" description="Helical" evidence="1">
    <location>
        <begin position="137"/>
        <end position="157"/>
    </location>
</feature>
<feature type="transmembrane region" description="Helical" evidence="1">
    <location>
        <begin position="95"/>
        <end position="116"/>
    </location>
</feature>
<feature type="domain" description="Prepilin type IV endopeptidase peptidase" evidence="2">
    <location>
        <begin position="9"/>
        <end position="111"/>
    </location>
</feature>
<accession>A0A1L5BLV9</accession>
<reference evidence="3 4" key="1">
    <citation type="journal article" date="2012" name="J. Bacteriol.">
        <title>Genome sequence of Sphingobium indicum B90A, a hexachlorocyclohexane-degrading bacterium.</title>
        <authorList>
            <person name="Anand S."/>
            <person name="Sangwan N."/>
            <person name="Lata P."/>
            <person name="Kaur J."/>
            <person name="Dua A."/>
            <person name="Singh A.K."/>
            <person name="Verma M."/>
            <person name="Kaur J."/>
            <person name="Khurana J.P."/>
            <person name="Khurana P."/>
            <person name="Mathur S."/>
            <person name="Lal R."/>
        </authorList>
    </citation>
    <scope>NUCLEOTIDE SEQUENCE [LARGE SCALE GENOMIC DNA]</scope>
    <source>
        <strain evidence="4">DSM 16412 / CCM 7286 / MTCC 6364 / B90A</strain>
    </source>
</reference>
<evidence type="ECO:0000259" key="2">
    <source>
        <dbReference type="Pfam" id="PF01478"/>
    </source>
</evidence>
<dbReference type="Pfam" id="PF01478">
    <property type="entry name" value="Peptidase_A24"/>
    <property type="match status" value="1"/>
</dbReference>
<gene>
    <name evidence="3" type="ORF">SIDU_04170</name>
</gene>
<sequence length="176" mass="18783">MMKDLVLLAVSLVLVAAAVEDMARLRISNIFPLLVIGLYAAWVAVVGWENDIWRNGTVFLGMFALGCGLFAMRAMGGGDVKLMSACALWFDWAGAVPWLVYVTVGGGVLALVLMAGRRLVPQSVREGSSIALFDKKGPIPYGVAIALGTIMALYMAGPNPSGIAHMPDFVQGLRQR</sequence>
<dbReference type="InterPro" id="IPR000045">
    <property type="entry name" value="Prepilin_IV_endopep_pep"/>
</dbReference>
<dbReference type="Gene3D" id="1.20.120.1220">
    <property type="match status" value="1"/>
</dbReference>
<feature type="transmembrane region" description="Helical" evidence="1">
    <location>
        <begin position="58"/>
        <end position="75"/>
    </location>
</feature>
<proteinExistence type="predicted"/>
<dbReference type="GO" id="GO:0004190">
    <property type="term" value="F:aspartic-type endopeptidase activity"/>
    <property type="evidence" value="ECO:0007669"/>
    <property type="project" value="InterPro"/>
</dbReference>
<evidence type="ECO:0000313" key="3">
    <source>
        <dbReference type="EMBL" id="APL93772.1"/>
    </source>
</evidence>
<dbReference type="RefSeq" id="WP_007685431.1">
    <property type="nucleotide sequence ID" value="NZ_CP013070.1"/>
</dbReference>
<keyword evidence="1" id="KW-0812">Transmembrane</keyword>
<dbReference type="EMBL" id="CP013070">
    <property type="protein sequence ID" value="APL93772.1"/>
    <property type="molecule type" value="Genomic_DNA"/>
</dbReference>
<dbReference type="AlphaFoldDB" id="A0A1L5BLV9"/>
<evidence type="ECO:0000313" key="4">
    <source>
        <dbReference type="Proteomes" id="UP000004550"/>
    </source>
</evidence>
<feature type="transmembrane region" description="Helical" evidence="1">
    <location>
        <begin position="27"/>
        <end position="46"/>
    </location>
</feature>
<name>A0A1L5BLV9_SPHIB</name>
<evidence type="ECO:0000256" key="1">
    <source>
        <dbReference type="SAM" id="Phobius"/>
    </source>
</evidence>
<keyword evidence="1" id="KW-1133">Transmembrane helix</keyword>
<organism evidence="3 4">
    <name type="scientific">Sphingobium indicum (strain DSM 16412 / CCM 7286 / MTCC 6364 / B90A)</name>
    <dbReference type="NCBI Taxonomy" id="861109"/>
    <lineage>
        <taxon>Bacteria</taxon>
        <taxon>Pseudomonadati</taxon>
        <taxon>Pseudomonadota</taxon>
        <taxon>Alphaproteobacteria</taxon>
        <taxon>Sphingomonadales</taxon>
        <taxon>Sphingomonadaceae</taxon>
        <taxon>Sphingobium</taxon>
    </lineage>
</organism>
<keyword evidence="1" id="KW-0472">Membrane</keyword>
<dbReference type="KEGG" id="sinb:SIDU_04170"/>
<protein>
    <submittedName>
        <fullName evidence="3">Peptidase</fullName>
    </submittedName>
</protein>